<dbReference type="Proteomes" id="UP000182491">
    <property type="component" value="Unassembled WGS sequence"/>
</dbReference>
<sequence>MPKYMLLLTILSTLALTFHGPTAPVPFPASAHKILLPQQPDTAQLLAQTWVLREQQRLGESAPGITPDKMQLTFRPDSTYRLIKPGRTNNGLSELQVVEEGRWTLDTARGLISMQTTSVDGRAMLSTMMPRWQIEEVSAMQLVLQQFISGKVFLLFEAQK</sequence>
<dbReference type="STRING" id="388950.GCA_001611675_03477"/>
<evidence type="ECO:0000256" key="1">
    <source>
        <dbReference type="SAM" id="SignalP"/>
    </source>
</evidence>
<proteinExistence type="predicted"/>
<dbReference type="AlphaFoldDB" id="A0A1I7FNC7"/>
<gene>
    <name evidence="2" type="ORF">SAMN04487941_0342</name>
</gene>
<keyword evidence="3" id="KW-1185">Reference proteome</keyword>
<organism evidence="2 3">
    <name type="scientific">Pontibacter akesuensis</name>
    <dbReference type="NCBI Taxonomy" id="388950"/>
    <lineage>
        <taxon>Bacteria</taxon>
        <taxon>Pseudomonadati</taxon>
        <taxon>Bacteroidota</taxon>
        <taxon>Cytophagia</taxon>
        <taxon>Cytophagales</taxon>
        <taxon>Hymenobacteraceae</taxon>
        <taxon>Pontibacter</taxon>
    </lineage>
</organism>
<dbReference type="OrthoDB" id="851875at2"/>
<evidence type="ECO:0000313" key="3">
    <source>
        <dbReference type="Proteomes" id="UP000182491"/>
    </source>
</evidence>
<keyword evidence="1" id="KW-0732">Signal</keyword>
<feature type="chain" id="PRO_5010191327" description="Lipocalin-like domain-containing protein" evidence="1">
    <location>
        <begin position="24"/>
        <end position="160"/>
    </location>
</feature>
<name>A0A1I7FNC7_9BACT</name>
<reference evidence="3" key="1">
    <citation type="submission" date="2016-10" db="EMBL/GenBank/DDBJ databases">
        <authorList>
            <person name="Varghese N."/>
        </authorList>
    </citation>
    <scope>NUCLEOTIDE SEQUENCE [LARGE SCALE GENOMIC DNA]</scope>
    <source>
        <strain evidence="3">DSM 18820</strain>
    </source>
</reference>
<evidence type="ECO:0000313" key="2">
    <source>
        <dbReference type="EMBL" id="SFU37671.1"/>
    </source>
</evidence>
<dbReference type="EMBL" id="FPCA01000001">
    <property type="protein sequence ID" value="SFU37671.1"/>
    <property type="molecule type" value="Genomic_DNA"/>
</dbReference>
<accession>A0A1I7FNC7</accession>
<protein>
    <recommendedName>
        <fullName evidence="4">Lipocalin-like domain-containing protein</fullName>
    </recommendedName>
</protein>
<evidence type="ECO:0008006" key="4">
    <source>
        <dbReference type="Google" id="ProtNLM"/>
    </source>
</evidence>
<feature type="signal peptide" evidence="1">
    <location>
        <begin position="1"/>
        <end position="23"/>
    </location>
</feature>
<dbReference type="RefSeq" id="WP_068839327.1">
    <property type="nucleotide sequence ID" value="NZ_BMXC01000001.1"/>
</dbReference>